<name>A0A085YYQ5_9FLAO</name>
<comment type="caution">
    <text evidence="2">The sequence shown here is derived from an EMBL/GenBank/DDBJ whole genome shotgun (WGS) entry which is preliminary data.</text>
</comment>
<accession>A0A085YYQ5</accession>
<reference evidence="2 3" key="1">
    <citation type="submission" date="2014-07" db="EMBL/GenBank/DDBJ databases">
        <title>Genome of Chryseobacterium formosense LMG 24722.</title>
        <authorList>
            <person name="Pipes S.E."/>
            <person name="Stropko S.J."/>
            <person name="Newman J.D."/>
        </authorList>
    </citation>
    <scope>NUCLEOTIDE SEQUENCE [LARGE SCALE GENOMIC DNA]</scope>
    <source>
        <strain evidence="2 3">LMG 24722</strain>
    </source>
</reference>
<dbReference type="EMBL" id="JPRP01000006">
    <property type="protein sequence ID" value="KFE97318.1"/>
    <property type="molecule type" value="Genomic_DNA"/>
</dbReference>
<dbReference type="eggNOG" id="ENOG50334TN">
    <property type="taxonomic scope" value="Bacteria"/>
</dbReference>
<evidence type="ECO:0000313" key="3">
    <source>
        <dbReference type="Proteomes" id="UP000028713"/>
    </source>
</evidence>
<organism evidence="2 3">
    <name type="scientific">Chryseobacterium formosense</name>
    <dbReference type="NCBI Taxonomy" id="236814"/>
    <lineage>
        <taxon>Bacteria</taxon>
        <taxon>Pseudomonadati</taxon>
        <taxon>Bacteroidota</taxon>
        <taxon>Flavobacteriia</taxon>
        <taxon>Flavobacteriales</taxon>
        <taxon>Weeksellaceae</taxon>
        <taxon>Chryseobacterium group</taxon>
        <taxon>Chryseobacterium</taxon>
    </lineage>
</organism>
<evidence type="ECO:0000259" key="1">
    <source>
        <dbReference type="PROSITE" id="PS51782"/>
    </source>
</evidence>
<dbReference type="Proteomes" id="UP000028713">
    <property type="component" value="Unassembled WGS sequence"/>
</dbReference>
<dbReference type="STRING" id="236814.IX39_20155"/>
<gene>
    <name evidence="2" type="ORF">IX39_20155</name>
</gene>
<sequence>MKIIKYKIEQGENLTSIADKFNVDTEELKKFHNTHSGFSNMILSDSIPLHLNTIFIEQKKFEDSFIKNGKMESLNFEGVARYRSEQLNMSRINNEIITLSANTIYEFLVKKAENTNVFEVELTDSDFSVEPAIYESGFLFAQKLEKLKLPIRFNISDEAFIKEIFNHKEIENRWNKFRDYELQNTDIYQQLISQSPKQAEDIINTGNKEFLDQDNFIKMMDKNLFFHLFTKSFLGDQLQNYRLQQFSQIFPNVDLQTDVTKSIVREDENTATYRLVGALNRENISEENLKNMYDSIYKSSLKFNYTAFDFIYRITYTVDKETGLLQEGKVSIAEKIKNNFEVITEYNIKKVEL</sequence>
<proteinExistence type="predicted"/>
<dbReference type="OrthoDB" id="1081532at2"/>
<protein>
    <recommendedName>
        <fullName evidence="1">LysM domain-containing protein</fullName>
    </recommendedName>
</protein>
<dbReference type="AlphaFoldDB" id="A0A085YYQ5"/>
<dbReference type="RefSeq" id="WP_034679678.1">
    <property type="nucleotide sequence ID" value="NZ_FPAP01000008.1"/>
</dbReference>
<keyword evidence="3" id="KW-1185">Reference proteome</keyword>
<dbReference type="InterPro" id="IPR018392">
    <property type="entry name" value="LysM"/>
</dbReference>
<evidence type="ECO:0000313" key="2">
    <source>
        <dbReference type="EMBL" id="KFE97318.1"/>
    </source>
</evidence>
<feature type="domain" description="LysM" evidence="1">
    <location>
        <begin position="4"/>
        <end position="49"/>
    </location>
</feature>
<dbReference type="PROSITE" id="PS51782">
    <property type="entry name" value="LYSM"/>
    <property type="match status" value="1"/>
</dbReference>